<dbReference type="InterPro" id="IPR014710">
    <property type="entry name" value="RmlC-like_jellyroll"/>
</dbReference>
<dbReference type="Pfam" id="PF00027">
    <property type="entry name" value="cNMP_binding"/>
    <property type="match status" value="3"/>
</dbReference>
<keyword evidence="12" id="KW-0067">ATP-binding</keyword>
<keyword evidence="13" id="KW-0460">Magnesium</keyword>
<dbReference type="Gene3D" id="3.30.200.20">
    <property type="entry name" value="Phosphorylase Kinase, domain 1"/>
    <property type="match status" value="1"/>
</dbReference>
<comment type="subcellular location">
    <subcellularLocation>
        <location evidence="2">Endomembrane system</location>
    </subcellularLocation>
</comment>
<dbReference type="Pfam" id="PF00069">
    <property type="entry name" value="Pkinase"/>
    <property type="match status" value="1"/>
</dbReference>
<feature type="domain" description="Cyclic nucleotide-binding" evidence="20">
    <location>
        <begin position="57"/>
        <end position="172"/>
    </location>
</feature>
<dbReference type="SUPFAM" id="SSF51206">
    <property type="entry name" value="cAMP-binding domain-like"/>
    <property type="match status" value="3"/>
</dbReference>
<dbReference type="PRINTS" id="PR00103">
    <property type="entry name" value="CAMPKINASE"/>
</dbReference>
<dbReference type="OrthoDB" id="100546at2759"/>
<dbReference type="SMART" id="SM00220">
    <property type="entry name" value="S_TKc"/>
    <property type="match status" value="1"/>
</dbReference>
<protein>
    <recommendedName>
        <fullName evidence="16">cGMP-dependent protein kinase</fullName>
        <ecNumber evidence="4">2.7.11.12</ecNumber>
    </recommendedName>
</protein>
<feature type="domain" description="Cyclic nucleotide-binding" evidence="20">
    <location>
        <begin position="175"/>
        <end position="277"/>
    </location>
</feature>
<evidence type="ECO:0000256" key="6">
    <source>
        <dbReference type="ARBA" id="ARBA00022527"/>
    </source>
</evidence>
<dbReference type="PROSITE" id="PS00888">
    <property type="entry name" value="CNMP_BINDING_1"/>
    <property type="match status" value="1"/>
</dbReference>
<dbReference type="AlphaFoldDB" id="A0A1R2C503"/>
<dbReference type="PANTHER" id="PTHR24353">
    <property type="entry name" value="CYCLIC NUCLEOTIDE-DEPENDENT PROTEIN KINASE"/>
    <property type="match status" value="1"/>
</dbReference>
<keyword evidence="9" id="KW-0479">Metal-binding</keyword>
<evidence type="ECO:0000256" key="8">
    <source>
        <dbReference type="ARBA" id="ARBA00022679"/>
    </source>
</evidence>
<comment type="catalytic activity">
    <reaction evidence="17">
        <text>L-threonyl-[protein] + ATP = O-phospho-L-threonyl-[protein] + ADP + H(+)</text>
        <dbReference type="Rhea" id="RHEA:46608"/>
        <dbReference type="Rhea" id="RHEA-COMP:11060"/>
        <dbReference type="Rhea" id="RHEA-COMP:11605"/>
        <dbReference type="ChEBI" id="CHEBI:15378"/>
        <dbReference type="ChEBI" id="CHEBI:30013"/>
        <dbReference type="ChEBI" id="CHEBI:30616"/>
        <dbReference type="ChEBI" id="CHEBI:61977"/>
        <dbReference type="ChEBI" id="CHEBI:456216"/>
        <dbReference type="EC" id="2.7.11.12"/>
    </reaction>
</comment>
<dbReference type="SUPFAM" id="SSF56112">
    <property type="entry name" value="Protein kinase-like (PK-like)"/>
    <property type="match status" value="1"/>
</dbReference>
<dbReference type="PROSITE" id="PS50042">
    <property type="entry name" value="CNMP_BINDING_3"/>
    <property type="match status" value="3"/>
</dbReference>
<keyword evidence="6" id="KW-0723">Serine/threonine-protein kinase</keyword>
<dbReference type="Gene3D" id="2.60.120.10">
    <property type="entry name" value="Jelly Rolls"/>
    <property type="match status" value="3"/>
</dbReference>
<dbReference type="PROSITE" id="PS50011">
    <property type="entry name" value="PROTEIN_KINASE_DOM"/>
    <property type="match status" value="1"/>
</dbReference>
<keyword evidence="7" id="KW-0140">cGMP</keyword>
<dbReference type="InterPro" id="IPR011009">
    <property type="entry name" value="Kinase-like_dom_sf"/>
</dbReference>
<accession>A0A1R2C503</accession>
<evidence type="ECO:0000256" key="14">
    <source>
        <dbReference type="ARBA" id="ARBA00022992"/>
    </source>
</evidence>
<dbReference type="CDD" id="cd00038">
    <property type="entry name" value="CAP_ED"/>
    <property type="match status" value="3"/>
</dbReference>
<evidence type="ECO:0000256" key="2">
    <source>
        <dbReference type="ARBA" id="ARBA00004308"/>
    </source>
</evidence>
<evidence type="ECO:0000256" key="9">
    <source>
        <dbReference type="ARBA" id="ARBA00022723"/>
    </source>
</evidence>
<dbReference type="PANTHER" id="PTHR24353:SF37">
    <property type="entry name" value="CAMP-DEPENDENT PROTEIN KINASE CATALYTIC SUBUNIT PRKX"/>
    <property type="match status" value="1"/>
</dbReference>
<dbReference type="FunFam" id="2.60.120.10:FF:000068">
    <property type="entry name" value="cGMP-dependent protein kinase"/>
    <property type="match status" value="1"/>
</dbReference>
<comment type="catalytic activity">
    <reaction evidence="18">
        <text>L-seryl-[protein] + ATP = O-phospho-L-seryl-[protein] + ADP + H(+)</text>
        <dbReference type="Rhea" id="RHEA:17989"/>
        <dbReference type="Rhea" id="RHEA-COMP:9863"/>
        <dbReference type="Rhea" id="RHEA-COMP:11604"/>
        <dbReference type="ChEBI" id="CHEBI:15378"/>
        <dbReference type="ChEBI" id="CHEBI:29999"/>
        <dbReference type="ChEBI" id="CHEBI:30616"/>
        <dbReference type="ChEBI" id="CHEBI:83421"/>
        <dbReference type="ChEBI" id="CHEBI:456216"/>
        <dbReference type="EC" id="2.7.11.12"/>
    </reaction>
</comment>
<proteinExistence type="inferred from homology"/>
<evidence type="ECO:0000256" key="13">
    <source>
        <dbReference type="ARBA" id="ARBA00022842"/>
    </source>
</evidence>
<evidence type="ECO:0000256" key="7">
    <source>
        <dbReference type="ARBA" id="ARBA00022535"/>
    </source>
</evidence>
<keyword evidence="11" id="KW-0418">Kinase</keyword>
<dbReference type="SMART" id="SM00100">
    <property type="entry name" value="cNMP"/>
    <property type="match status" value="3"/>
</dbReference>
<dbReference type="GO" id="GO:0046872">
    <property type="term" value="F:metal ion binding"/>
    <property type="evidence" value="ECO:0007669"/>
    <property type="project" value="UniProtKB-KW"/>
</dbReference>
<dbReference type="GO" id="GO:0004691">
    <property type="term" value="F:cAMP-dependent protein kinase activity"/>
    <property type="evidence" value="ECO:0007669"/>
    <property type="project" value="TreeGrafter"/>
</dbReference>
<dbReference type="GO" id="GO:0030553">
    <property type="term" value="F:cGMP binding"/>
    <property type="evidence" value="ECO:0007669"/>
    <property type="project" value="UniProtKB-KW"/>
</dbReference>
<comment type="caution">
    <text evidence="21">The sequence shown here is derived from an EMBL/GenBank/DDBJ whole genome shotgun (WGS) entry which is preliminary data.</text>
</comment>
<feature type="domain" description="Cyclic nucleotide-binding" evidence="20">
    <location>
        <begin position="412"/>
        <end position="526"/>
    </location>
</feature>
<evidence type="ECO:0000256" key="18">
    <source>
        <dbReference type="ARBA" id="ARBA00047462"/>
    </source>
</evidence>
<dbReference type="GO" id="GO:0004692">
    <property type="term" value="F:cGMP-dependent protein kinase activity"/>
    <property type="evidence" value="ECO:0007669"/>
    <property type="project" value="UniProtKB-EC"/>
</dbReference>
<reference evidence="21 22" key="1">
    <citation type="submission" date="2016-11" db="EMBL/GenBank/DDBJ databases">
        <title>The macronuclear genome of Stentor coeruleus: a giant cell with tiny introns.</title>
        <authorList>
            <person name="Slabodnick M."/>
            <person name="Ruby J.G."/>
            <person name="Reiff S.B."/>
            <person name="Swart E.C."/>
            <person name="Gosai S."/>
            <person name="Prabakaran S."/>
            <person name="Witkowska E."/>
            <person name="Larue G.E."/>
            <person name="Fisher S."/>
            <person name="Freeman R.M."/>
            <person name="Gunawardena J."/>
            <person name="Chu W."/>
            <person name="Stover N.A."/>
            <person name="Gregory B.D."/>
            <person name="Nowacki M."/>
            <person name="Derisi J."/>
            <person name="Roy S.W."/>
            <person name="Marshall W.F."/>
            <person name="Sood P."/>
        </authorList>
    </citation>
    <scope>NUCLEOTIDE SEQUENCE [LARGE SCALE GENOMIC DNA]</scope>
    <source>
        <strain evidence="21">WM001</strain>
    </source>
</reference>
<gene>
    <name evidence="21" type="ORF">SteCoe_14871</name>
</gene>
<evidence type="ECO:0000256" key="3">
    <source>
        <dbReference type="ARBA" id="ARBA00006352"/>
    </source>
</evidence>
<comment type="cofactor">
    <cofactor evidence="1">
        <name>Mg(2+)</name>
        <dbReference type="ChEBI" id="CHEBI:18420"/>
    </cofactor>
</comment>
<dbReference type="InterPro" id="IPR000595">
    <property type="entry name" value="cNMP-bd_dom"/>
</dbReference>
<dbReference type="EMBL" id="MPUH01000281">
    <property type="protein sequence ID" value="OMJ84060.1"/>
    <property type="molecule type" value="Genomic_DNA"/>
</dbReference>
<organism evidence="21 22">
    <name type="scientific">Stentor coeruleus</name>
    <dbReference type="NCBI Taxonomy" id="5963"/>
    <lineage>
        <taxon>Eukaryota</taxon>
        <taxon>Sar</taxon>
        <taxon>Alveolata</taxon>
        <taxon>Ciliophora</taxon>
        <taxon>Postciliodesmatophora</taxon>
        <taxon>Heterotrichea</taxon>
        <taxon>Heterotrichida</taxon>
        <taxon>Stentoridae</taxon>
        <taxon>Stentor</taxon>
    </lineage>
</organism>
<keyword evidence="5" id="KW-0963">Cytoplasm</keyword>
<keyword evidence="8" id="KW-0808">Transferase</keyword>
<keyword evidence="22" id="KW-1185">Reference proteome</keyword>
<evidence type="ECO:0000313" key="21">
    <source>
        <dbReference type="EMBL" id="OMJ84060.1"/>
    </source>
</evidence>
<evidence type="ECO:0000256" key="15">
    <source>
        <dbReference type="ARBA" id="ARBA00023136"/>
    </source>
</evidence>
<keyword evidence="10" id="KW-0547">Nucleotide-binding</keyword>
<dbReference type="Gene3D" id="1.10.510.10">
    <property type="entry name" value="Transferase(Phosphotransferase) domain 1"/>
    <property type="match status" value="1"/>
</dbReference>
<dbReference type="InterPro" id="IPR018488">
    <property type="entry name" value="cNMP-bd_CS"/>
</dbReference>
<name>A0A1R2C503_9CILI</name>
<sequence>MGNCSNNTKLRKKHRKQASSTITIDLALEVKVGSVKEKSPSKISKSLIENSLKNHYLFSDLTSEDLNFIIGSLKYYTIPSKEYVFQQGDIGSTFFIVEQGKLEVIRNGIKKTILQKGESFGDMSLLTDFPRRATIKTIEESALWGIGRDAFRYLVHQINKRSLNIIKAFISQLKIFSNLPEDQIKRLAEVAVQHQFKDNIRIICEGDEGVLLYIIKEGEAVAKLQGAEKFRLIAGEMFGEAEVLGDDNIRKFSVYSVGDTRVLSLSIQNIHEILGENFKEVIYKNQARNSLLSSKYTKHLSRDSVNQIIEKFEWRKIRPGDLPLESPVDVRAIYVVCMGTLISEKLVYEDHNVIGIIQKKKDKSLDGVSLKAINEVVLGIITIDKIEIITKMHWDDLLQQLNNMRILKKIDFFSVLSHSKIRYIASVAKHQSFEKKEVIFQYSEDAKTIYVIKSGKVKIHYHGKKLRILGKYEIFGDNCLQENTRSTNAKALKNTKCLIITGENLLEVIDYETGYKMQKTKSYLSCFYLYELLLVREIRKTKEKYCFLSFVNEIQMFYYVEVIEKNKVITKGIFKQLLHEKSIAISIEHPLILRLVKTFSDSEFIYIIYESFIVNDFSVILNKPLTEEHAKFMAAALLSILEYFHERNIIYREFNPLTLCLTNYGYPFISNFHSAKIVRDRTNTRLDVNPYTAPEMIIGEGYTKSINFWNLGIMIYQFLYNTLPFNIIKSDHPFDMSNKILKNELFFPSNSKFIRANELISTLLQKDYKIRAGLDEVKYSRWLDSIDWQRIKTLGYEAPIKPKITFNRQANLSKCMSLTRYVHEMTKKDTSQCQIPQKISKNLNWDKFF</sequence>
<evidence type="ECO:0000256" key="1">
    <source>
        <dbReference type="ARBA" id="ARBA00001946"/>
    </source>
</evidence>
<evidence type="ECO:0000256" key="11">
    <source>
        <dbReference type="ARBA" id="ARBA00022777"/>
    </source>
</evidence>
<evidence type="ECO:0000313" key="22">
    <source>
        <dbReference type="Proteomes" id="UP000187209"/>
    </source>
</evidence>
<evidence type="ECO:0000256" key="12">
    <source>
        <dbReference type="ARBA" id="ARBA00022840"/>
    </source>
</evidence>
<comment type="similarity">
    <text evidence="3">Belongs to the protein kinase superfamily. AGC Ser/Thr protein kinase family. cGMP subfamily.</text>
</comment>
<evidence type="ECO:0000256" key="16">
    <source>
        <dbReference type="ARBA" id="ARBA00024113"/>
    </source>
</evidence>
<feature type="domain" description="Protein kinase" evidence="19">
    <location>
        <begin position="532"/>
        <end position="783"/>
    </location>
</feature>
<dbReference type="InterPro" id="IPR000719">
    <property type="entry name" value="Prot_kinase_dom"/>
</dbReference>
<dbReference type="GO" id="GO:0012505">
    <property type="term" value="C:endomembrane system"/>
    <property type="evidence" value="ECO:0007669"/>
    <property type="project" value="UniProtKB-SubCell"/>
</dbReference>
<keyword evidence="14" id="KW-0142">cGMP-binding</keyword>
<dbReference type="EC" id="2.7.11.12" evidence="4"/>
<evidence type="ECO:0000256" key="4">
    <source>
        <dbReference type="ARBA" id="ARBA00012428"/>
    </source>
</evidence>
<dbReference type="InterPro" id="IPR018490">
    <property type="entry name" value="cNMP-bd_dom_sf"/>
</dbReference>
<keyword evidence="15" id="KW-0472">Membrane</keyword>
<dbReference type="Proteomes" id="UP000187209">
    <property type="component" value="Unassembled WGS sequence"/>
</dbReference>
<dbReference type="GO" id="GO:0005952">
    <property type="term" value="C:cAMP-dependent protein kinase complex"/>
    <property type="evidence" value="ECO:0007669"/>
    <property type="project" value="TreeGrafter"/>
</dbReference>
<evidence type="ECO:0000256" key="10">
    <source>
        <dbReference type="ARBA" id="ARBA00022741"/>
    </source>
</evidence>
<evidence type="ECO:0000259" key="20">
    <source>
        <dbReference type="PROSITE" id="PS50042"/>
    </source>
</evidence>
<evidence type="ECO:0000256" key="17">
    <source>
        <dbReference type="ARBA" id="ARBA00047298"/>
    </source>
</evidence>
<dbReference type="GO" id="GO:0005524">
    <property type="term" value="F:ATP binding"/>
    <property type="evidence" value="ECO:0007669"/>
    <property type="project" value="UniProtKB-KW"/>
</dbReference>
<evidence type="ECO:0000256" key="5">
    <source>
        <dbReference type="ARBA" id="ARBA00022490"/>
    </source>
</evidence>
<evidence type="ECO:0000259" key="19">
    <source>
        <dbReference type="PROSITE" id="PS50011"/>
    </source>
</evidence>